<reference evidence="2" key="1">
    <citation type="submission" date="2009-01" db="EMBL/GenBank/DDBJ databases">
        <authorList>
            <person name="Qin X."/>
            <person name="Bachman B."/>
            <person name="Battles P."/>
            <person name="Bell A."/>
            <person name="Bess C."/>
            <person name="Bickham C."/>
            <person name="Chaboub L."/>
            <person name="Chen D."/>
            <person name="Coyle M."/>
            <person name="Deiros D.R."/>
            <person name="Dinh H."/>
            <person name="Forbes L."/>
            <person name="Fowler G."/>
            <person name="Francisco L."/>
            <person name="Fu Q."/>
            <person name="Gubbala S."/>
            <person name="Hale W."/>
            <person name="Han Y."/>
            <person name="Hemphill L."/>
            <person name="Highlander S.K."/>
            <person name="Hirani K."/>
            <person name="Hogues M."/>
            <person name="Jackson L."/>
            <person name="Jakkamsetti A."/>
            <person name="Javaid M."/>
            <person name="Jiang H."/>
            <person name="Korchina V."/>
            <person name="Kovar C."/>
            <person name="Lara F."/>
            <person name="Lee S."/>
            <person name="Mata R."/>
            <person name="Mathew T."/>
            <person name="Moen C."/>
            <person name="Morales K."/>
            <person name="Munidasa M."/>
            <person name="Nazareth L."/>
            <person name="Ngo R."/>
            <person name="Nguyen L."/>
            <person name="Okwuonu G."/>
            <person name="Ongeri F."/>
            <person name="Patil S."/>
            <person name="Petrosino J."/>
            <person name="Pham C."/>
            <person name="Pham P."/>
            <person name="Pu L.-L."/>
            <person name="Puazo M."/>
            <person name="Raj R."/>
            <person name="Reid J."/>
            <person name="Rouhana J."/>
            <person name="Saada N."/>
            <person name="Shang Y."/>
            <person name="Simmons D."/>
            <person name="Thornton R."/>
            <person name="Warren J."/>
            <person name="Weissenberger G."/>
            <person name="Zhang J."/>
            <person name="Zhang L."/>
            <person name="Zhou C."/>
            <person name="Zhu D."/>
            <person name="Muzny D."/>
            <person name="Worley K."/>
            <person name="Gibbs R."/>
        </authorList>
    </citation>
    <scope>NUCLEOTIDE SEQUENCE [LARGE SCALE GENOMIC DNA]</scope>
    <source>
        <strain evidence="2">DSM 44291</strain>
    </source>
</reference>
<comment type="caution">
    <text evidence="2">The sequence shown here is derived from an EMBL/GenBank/DDBJ whole genome shotgun (WGS) entry which is preliminary data.</text>
</comment>
<protein>
    <submittedName>
        <fullName evidence="2">Uncharacterized protein</fullName>
    </submittedName>
</protein>
<sequence>MKFTHHQKLTQKQPQQAAEQHTNQPTTHNTNPQLKAGEW</sequence>
<gene>
    <name evidence="2" type="ORF">HMPREF0298_0464</name>
</gene>
<evidence type="ECO:0000313" key="2">
    <source>
        <dbReference type="EMBL" id="EEI17776.1"/>
    </source>
</evidence>
<feature type="compositionally biased region" description="Low complexity" evidence="1">
    <location>
        <begin position="20"/>
        <end position="33"/>
    </location>
</feature>
<keyword evidence="3" id="KW-1185">Reference proteome</keyword>
<feature type="region of interest" description="Disordered" evidence="1">
    <location>
        <begin position="1"/>
        <end position="39"/>
    </location>
</feature>
<feature type="compositionally biased region" description="Polar residues" evidence="1">
    <location>
        <begin position="10"/>
        <end position="19"/>
    </location>
</feature>
<dbReference type="Proteomes" id="UP000006196">
    <property type="component" value="Unassembled WGS sequence"/>
</dbReference>
<dbReference type="AlphaFoldDB" id="C0XPU4"/>
<name>C0XPU4_CORLD</name>
<accession>C0XPU4</accession>
<organism evidence="2 3">
    <name type="scientific">Corynebacterium lipophiloflavum (strain ATCC 700352 / DSM 44291 / CCUG 37336 / JCM 10383 / DMMZ 1944)</name>
    <dbReference type="NCBI Taxonomy" id="525263"/>
    <lineage>
        <taxon>Bacteria</taxon>
        <taxon>Bacillati</taxon>
        <taxon>Actinomycetota</taxon>
        <taxon>Actinomycetes</taxon>
        <taxon>Mycobacteriales</taxon>
        <taxon>Corynebacteriaceae</taxon>
        <taxon>Corynebacterium</taxon>
    </lineage>
</organism>
<dbReference type="HOGENOM" id="CLU_3308174_0_0_11"/>
<evidence type="ECO:0000313" key="3">
    <source>
        <dbReference type="Proteomes" id="UP000006196"/>
    </source>
</evidence>
<dbReference type="EMBL" id="ACHJ01000029">
    <property type="protein sequence ID" value="EEI17776.1"/>
    <property type="molecule type" value="Genomic_DNA"/>
</dbReference>
<evidence type="ECO:0000256" key="1">
    <source>
        <dbReference type="SAM" id="MobiDB-lite"/>
    </source>
</evidence>
<proteinExistence type="predicted"/>